<keyword evidence="5" id="KW-0255">Endonuclease</keyword>
<dbReference type="PANTHER" id="PTHR30408">
    <property type="entry name" value="TYPE-1 RESTRICTION ENZYME ECOKI SPECIFICITY PROTEIN"/>
    <property type="match status" value="1"/>
</dbReference>
<accession>A0ABV7GY45</accession>
<gene>
    <name evidence="5" type="ORF">ACFOEN_02175</name>
</gene>
<name>A0ABV7GY45_9BURK</name>
<evidence type="ECO:0000313" key="5">
    <source>
        <dbReference type="EMBL" id="MFC3146445.1"/>
    </source>
</evidence>
<dbReference type="RefSeq" id="WP_377300713.1">
    <property type="nucleotide sequence ID" value="NZ_CP180191.1"/>
</dbReference>
<dbReference type="InterPro" id="IPR000055">
    <property type="entry name" value="Restrct_endonuc_typeI_TRD"/>
</dbReference>
<dbReference type="GO" id="GO:0004519">
    <property type="term" value="F:endonuclease activity"/>
    <property type="evidence" value="ECO:0007669"/>
    <property type="project" value="UniProtKB-KW"/>
</dbReference>
<organism evidence="5 6">
    <name type="scientific">Piscinibacterium candidicorallinum</name>
    <dbReference type="NCBI Taxonomy" id="1793872"/>
    <lineage>
        <taxon>Bacteria</taxon>
        <taxon>Pseudomonadati</taxon>
        <taxon>Pseudomonadota</taxon>
        <taxon>Betaproteobacteria</taxon>
        <taxon>Burkholderiales</taxon>
        <taxon>Piscinibacterium</taxon>
    </lineage>
</organism>
<evidence type="ECO:0000256" key="3">
    <source>
        <dbReference type="ARBA" id="ARBA00023125"/>
    </source>
</evidence>
<dbReference type="EC" id="3.1.21.-" evidence="5"/>
<proteinExistence type="inferred from homology"/>
<dbReference type="InterPro" id="IPR044946">
    <property type="entry name" value="Restrct_endonuc_typeI_TRD_sf"/>
</dbReference>
<dbReference type="SUPFAM" id="SSF116734">
    <property type="entry name" value="DNA methylase specificity domain"/>
    <property type="match status" value="2"/>
</dbReference>
<keyword evidence="3" id="KW-0238">DNA-binding</keyword>
<evidence type="ECO:0000259" key="4">
    <source>
        <dbReference type="Pfam" id="PF01420"/>
    </source>
</evidence>
<keyword evidence="5" id="KW-0378">Hydrolase</keyword>
<evidence type="ECO:0000256" key="1">
    <source>
        <dbReference type="ARBA" id="ARBA00010923"/>
    </source>
</evidence>
<evidence type="ECO:0000256" key="2">
    <source>
        <dbReference type="ARBA" id="ARBA00022747"/>
    </source>
</evidence>
<feature type="domain" description="Type I restriction modification DNA specificity" evidence="4">
    <location>
        <begin position="62"/>
        <end position="184"/>
    </location>
</feature>
<evidence type="ECO:0000313" key="6">
    <source>
        <dbReference type="Proteomes" id="UP001595556"/>
    </source>
</evidence>
<dbReference type="PANTHER" id="PTHR30408:SF13">
    <property type="entry name" value="TYPE I RESTRICTION ENZYME HINDI SPECIFICITY SUBUNIT"/>
    <property type="match status" value="1"/>
</dbReference>
<dbReference type="EMBL" id="JBHRTI010000003">
    <property type="protein sequence ID" value="MFC3146445.1"/>
    <property type="molecule type" value="Genomic_DNA"/>
</dbReference>
<feature type="domain" description="Type I restriction modification DNA specificity" evidence="4">
    <location>
        <begin position="234"/>
        <end position="378"/>
    </location>
</feature>
<keyword evidence="5" id="KW-0540">Nuclease</keyword>
<dbReference type="Gene3D" id="3.90.220.20">
    <property type="entry name" value="DNA methylase specificity domains"/>
    <property type="match status" value="2"/>
</dbReference>
<dbReference type="InterPro" id="IPR052021">
    <property type="entry name" value="Type-I_RS_S_subunit"/>
</dbReference>
<reference evidence="6" key="1">
    <citation type="journal article" date="2019" name="Int. J. Syst. Evol. Microbiol.">
        <title>The Global Catalogue of Microorganisms (GCM) 10K type strain sequencing project: providing services to taxonomists for standard genome sequencing and annotation.</title>
        <authorList>
            <consortium name="The Broad Institute Genomics Platform"/>
            <consortium name="The Broad Institute Genome Sequencing Center for Infectious Disease"/>
            <person name="Wu L."/>
            <person name="Ma J."/>
        </authorList>
    </citation>
    <scope>NUCLEOTIDE SEQUENCE [LARGE SCALE GENOMIC DNA]</scope>
    <source>
        <strain evidence="6">KCTC 52168</strain>
    </source>
</reference>
<dbReference type="Pfam" id="PF01420">
    <property type="entry name" value="Methylase_S"/>
    <property type="match status" value="2"/>
</dbReference>
<comment type="caution">
    <text evidence="5">The sequence shown here is derived from an EMBL/GenBank/DDBJ whole genome shotgun (WGS) entry which is preliminary data.</text>
</comment>
<comment type="similarity">
    <text evidence="1">Belongs to the type-I restriction system S methylase family.</text>
</comment>
<dbReference type="GO" id="GO:0016787">
    <property type="term" value="F:hydrolase activity"/>
    <property type="evidence" value="ECO:0007669"/>
    <property type="project" value="UniProtKB-KW"/>
</dbReference>
<dbReference type="Proteomes" id="UP001595556">
    <property type="component" value="Unassembled WGS sequence"/>
</dbReference>
<protein>
    <submittedName>
        <fullName evidence="5">Restriction endonuclease subunit S</fullName>
        <ecNumber evidence="5">3.1.21.-</ecNumber>
    </submittedName>
</protein>
<sequence>MQFEYRPLGTLLAPKGYIRGPFGSALRRPELKSAGIPVYEQQQAIDGHRRFRFFIDPMKFEELKRFQVRTHDLIVSCSGTVGRISVIREEDPKGIISQALLVLRPDVDRLLPSFLYYFLTSPEGQLRLLGASHGAVQQNIAPRNVVEQIPTPTPPIGEQRQIAGWLGLLDERISLLRQTNATLEAIAQALFKSWFIDFDPVRAKAEGREPEGMDAATAALFPSEFEESPLGLIPKGWAVRSLDSVAHYLNGLALQKYPPESDDEFLPVIKIAQLRAGHTRGADRASARLKPDYIVRDGDVLFSWSGSLEVEFWGGGEGALNQHLFKVTSDEVPKCIYYLATKHFLPWFREIAAHKATTMGHIQRGHLSEAKIALPPAQVIGPLASTIAPLLDRRVLGTLQARELAAIRDSLLPRLISGKLRLPEAEAQMEDALA</sequence>
<keyword evidence="6" id="KW-1185">Reference proteome</keyword>
<keyword evidence="2" id="KW-0680">Restriction system</keyword>